<dbReference type="KEGG" id="pcz:PCL1606_38110"/>
<dbReference type="InterPro" id="IPR029063">
    <property type="entry name" value="SAM-dependent_MTases_sf"/>
</dbReference>
<reference evidence="1 2" key="1">
    <citation type="journal article" date="2015" name="Mol. Plant Microbe Interact.">
        <title>Comparative Genomic Analysis of Pseudomonas chlororaphis PCL1606 Reveals New Insight into Antifungal Compounds Involved in Biocontrol.</title>
        <authorList>
            <person name="Calderon C.E."/>
            <person name="Ramos C."/>
            <person name="de Vicente A."/>
            <person name="Cazorla F.M."/>
        </authorList>
    </citation>
    <scope>NUCLEOTIDE SEQUENCE [LARGE SCALE GENOMIC DNA]</scope>
    <source>
        <strain evidence="1 2">PCL1606</strain>
    </source>
</reference>
<dbReference type="CDD" id="cd02440">
    <property type="entry name" value="AdoMet_MTases"/>
    <property type="match status" value="1"/>
</dbReference>
<accession>A0A0D5Y2P5</accession>
<dbReference type="SUPFAM" id="SSF53335">
    <property type="entry name" value="S-adenosyl-L-methionine-dependent methyltransferases"/>
    <property type="match status" value="1"/>
</dbReference>
<evidence type="ECO:0000313" key="1">
    <source>
        <dbReference type="EMBL" id="AKA25262.1"/>
    </source>
</evidence>
<evidence type="ECO:0000313" key="2">
    <source>
        <dbReference type="Proteomes" id="UP000032748"/>
    </source>
</evidence>
<dbReference type="PATRIC" id="fig|587753.10.peg.3802"/>
<sequence>MQAGWQVLAIDREPEAIARTTENCSGEHAGGLTTRLADFESMRDLPGASLIHAGLALPFCHPDRFQHLWSQVLNALTPGGVFAGHFFGVRHGWSTLAHLTFHTEPAIRSLCDGMEIVLLRETESSVTTHAGPLNWHRFDLIVRKPFSLL</sequence>
<dbReference type="AlphaFoldDB" id="A0A0D5Y2P5"/>
<protein>
    <recommendedName>
        <fullName evidence="3">Methyltransferase domain-containing protein</fullName>
    </recommendedName>
</protein>
<dbReference type="Gene3D" id="3.40.50.150">
    <property type="entry name" value="Vaccinia Virus protein VP39"/>
    <property type="match status" value="1"/>
</dbReference>
<proteinExistence type="predicted"/>
<organism evidence="1 2">
    <name type="scientific">Pseudomonas chlororaphis</name>
    <dbReference type="NCBI Taxonomy" id="587753"/>
    <lineage>
        <taxon>Bacteria</taxon>
        <taxon>Pseudomonadati</taxon>
        <taxon>Pseudomonadota</taxon>
        <taxon>Gammaproteobacteria</taxon>
        <taxon>Pseudomonadales</taxon>
        <taxon>Pseudomonadaceae</taxon>
        <taxon>Pseudomonas</taxon>
    </lineage>
</organism>
<dbReference type="Proteomes" id="UP000032748">
    <property type="component" value="Chromosome"/>
</dbReference>
<gene>
    <name evidence="1" type="ORF">PCL1606_38110</name>
</gene>
<evidence type="ECO:0008006" key="3">
    <source>
        <dbReference type="Google" id="ProtNLM"/>
    </source>
</evidence>
<name>A0A0D5Y2P5_9PSED</name>
<dbReference type="EMBL" id="CP011110">
    <property type="protein sequence ID" value="AKA25262.1"/>
    <property type="molecule type" value="Genomic_DNA"/>
</dbReference>